<keyword evidence="5" id="KW-1185">Reference proteome</keyword>
<dbReference type="EMBL" id="CAJPWZ010001121">
    <property type="protein sequence ID" value="CAG2208771.1"/>
    <property type="molecule type" value="Genomic_DNA"/>
</dbReference>
<evidence type="ECO:0000256" key="2">
    <source>
        <dbReference type="SAM" id="Phobius"/>
    </source>
</evidence>
<dbReference type="InterPro" id="IPR016186">
    <property type="entry name" value="C-type_lectin-like/link_sf"/>
</dbReference>
<proteinExistence type="predicted"/>
<protein>
    <recommendedName>
        <fullName evidence="3">C-type lectin domain-containing protein</fullName>
    </recommendedName>
</protein>
<evidence type="ECO:0000256" key="1">
    <source>
        <dbReference type="SAM" id="MobiDB-lite"/>
    </source>
</evidence>
<keyword evidence="2" id="KW-0812">Transmembrane</keyword>
<dbReference type="Proteomes" id="UP000683360">
    <property type="component" value="Unassembled WGS sequence"/>
</dbReference>
<dbReference type="PROSITE" id="PS50041">
    <property type="entry name" value="C_TYPE_LECTIN_2"/>
    <property type="match status" value="1"/>
</dbReference>
<dbReference type="AlphaFoldDB" id="A0A8S3RKZ1"/>
<organism evidence="4 5">
    <name type="scientific">Mytilus edulis</name>
    <name type="common">Blue mussel</name>
    <dbReference type="NCBI Taxonomy" id="6550"/>
    <lineage>
        <taxon>Eukaryota</taxon>
        <taxon>Metazoa</taxon>
        <taxon>Spiralia</taxon>
        <taxon>Lophotrochozoa</taxon>
        <taxon>Mollusca</taxon>
        <taxon>Bivalvia</taxon>
        <taxon>Autobranchia</taxon>
        <taxon>Pteriomorphia</taxon>
        <taxon>Mytilida</taxon>
        <taxon>Mytiloidea</taxon>
        <taxon>Mytilidae</taxon>
        <taxon>Mytilinae</taxon>
        <taxon>Mytilus</taxon>
    </lineage>
</organism>
<dbReference type="Gene3D" id="3.10.100.10">
    <property type="entry name" value="Mannose-Binding Protein A, subunit A"/>
    <property type="match status" value="1"/>
</dbReference>
<feature type="transmembrane region" description="Helical" evidence="2">
    <location>
        <begin position="7"/>
        <end position="28"/>
    </location>
</feature>
<reference evidence="4" key="1">
    <citation type="submission" date="2021-03" db="EMBL/GenBank/DDBJ databases">
        <authorList>
            <person name="Bekaert M."/>
        </authorList>
    </citation>
    <scope>NUCLEOTIDE SEQUENCE</scope>
</reference>
<evidence type="ECO:0000313" key="5">
    <source>
        <dbReference type="Proteomes" id="UP000683360"/>
    </source>
</evidence>
<feature type="domain" description="C-type lectin" evidence="3">
    <location>
        <begin position="109"/>
        <end position="220"/>
    </location>
</feature>
<evidence type="ECO:0000313" key="4">
    <source>
        <dbReference type="EMBL" id="CAG2208771.1"/>
    </source>
</evidence>
<keyword evidence="2" id="KW-0472">Membrane</keyword>
<dbReference type="PANTHER" id="PTHR22803">
    <property type="entry name" value="MANNOSE, PHOSPHOLIPASE, LECTIN RECEPTOR RELATED"/>
    <property type="match status" value="1"/>
</dbReference>
<name>A0A8S3RKZ1_MYTED</name>
<dbReference type="SUPFAM" id="SSF56436">
    <property type="entry name" value="C-type lectin-like"/>
    <property type="match status" value="1"/>
</dbReference>
<dbReference type="InterPro" id="IPR001304">
    <property type="entry name" value="C-type_lectin-like"/>
</dbReference>
<comment type="caution">
    <text evidence="4">The sequence shown here is derived from an EMBL/GenBank/DDBJ whole genome shotgun (WGS) entry which is preliminary data.</text>
</comment>
<accession>A0A8S3RKZ1</accession>
<dbReference type="Pfam" id="PF00059">
    <property type="entry name" value="Lectin_C"/>
    <property type="match status" value="1"/>
</dbReference>
<dbReference type="InterPro" id="IPR050111">
    <property type="entry name" value="C-type_lectin/snaclec_domain"/>
</dbReference>
<dbReference type="InterPro" id="IPR016187">
    <property type="entry name" value="CTDL_fold"/>
</dbReference>
<sequence>MKLYQNIVVLIVISAFCGDVGNLINSVWTGQEMMSQNSGLLLPGAHAIWGHVAKLVAKTLVRSASRRGKKIFKGKRPRIKGTHEDEQSRKQKDQDRANEKTCEPGWLKYKGSCYFFSKNSNTWINAERECRQKSSNLVKIDSASENIWIKRQARVSREQRWIGAREVNGQWEWVSDLTPLTFTSWDVDEPNNAKENCAHIHKIISYNWNDIKCNKRFHFIWTVIRFGIQQQLVTEAT</sequence>
<evidence type="ECO:0000259" key="3">
    <source>
        <dbReference type="PROSITE" id="PS50041"/>
    </source>
</evidence>
<dbReference type="OrthoDB" id="6271941at2759"/>
<feature type="compositionally biased region" description="Basic and acidic residues" evidence="1">
    <location>
        <begin position="81"/>
        <end position="99"/>
    </location>
</feature>
<gene>
    <name evidence="4" type="ORF">MEDL_22942</name>
</gene>
<dbReference type="SMART" id="SM00034">
    <property type="entry name" value="CLECT"/>
    <property type="match status" value="1"/>
</dbReference>
<keyword evidence="2" id="KW-1133">Transmembrane helix</keyword>
<feature type="region of interest" description="Disordered" evidence="1">
    <location>
        <begin position="72"/>
        <end position="99"/>
    </location>
</feature>